<dbReference type="AlphaFoldDB" id="A0A1P8YXP4"/>
<evidence type="ECO:0000256" key="1">
    <source>
        <dbReference type="SAM" id="SignalP"/>
    </source>
</evidence>
<evidence type="ECO:0000313" key="2">
    <source>
        <dbReference type="EMBL" id="AQA29284.1"/>
    </source>
</evidence>
<reference evidence="3" key="2">
    <citation type="submission" date="2021-12" db="EMBL/GenBank/DDBJ databases">
        <authorList>
            <person name="Zaccaron A."/>
            <person name="Stergiopoulos I."/>
        </authorList>
    </citation>
    <scope>NUCLEOTIDE SEQUENCE</scope>
    <source>
        <strain evidence="3">Race5_Kim</strain>
    </source>
</reference>
<sequence>MHLTFVLAVVVPAALGHYLTIYSNIGCRKGSQITTQDFGHERPGWTSGCKSISPSGRSIDMHFDNRGTDCTAKIYDDNACQHELIGMSGWVDPHTYGCLAHDDWGKGYVNSFRVDC</sequence>
<keyword evidence="4" id="KW-1185">Reference proteome</keyword>
<proteinExistence type="predicted"/>
<reference evidence="3" key="3">
    <citation type="journal article" date="2022" name="Microb. Genom.">
        <title>A chromosome-scale genome assembly of the tomato pathogen Cladosporium fulvum reveals a compartmentalized genome architecture and the presence of a dispensable chromosome.</title>
        <authorList>
            <person name="Zaccaron A.Z."/>
            <person name="Chen L.H."/>
            <person name="Samaras A."/>
            <person name="Stergiopoulos I."/>
        </authorList>
    </citation>
    <scope>NUCLEOTIDE SEQUENCE</scope>
    <source>
        <strain evidence="3">Race5_Kim</strain>
    </source>
</reference>
<feature type="signal peptide" evidence="1">
    <location>
        <begin position="1"/>
        <end position="16"/>
    </location>
</feature>
<protein>
    <submittedName>
        <fullName evidence="3">Ecp7</fullName>
    </submittedName>
    <submittedName>
        <fullName evidence="2">Extracellular protein 7</fullName>
    </submittedName>
</protein>
<evidence type="ECO:0000313" key="3">
    <source>
        <dbReference type="EMBL" id="UJO22979.1"/>
    </source>
</evidence>
<gene>
    <name evidence="2" type="primary">Ecp7</name>
    <name evidence="3" type="ORF">CLAFUR5_12426</name>
</gene>
<keyword evidence="1" id="KW-0732">Signal</keyword>
<feature type="chain" id="PRO_5040573451" evidence="1">
    <location>
        <begin position="17"/>
        <end position="116"/>
    </location>
</feature>
<accession>A0A1P8YXP4</accession>
<dbReference type="EMBL" id="CP090172">
    <property type="protein sequence ID" value="UJO22979.1"/>
    <property type="molecule type" value="Genomic_DNA"/>
</dbReference>
<reference evidence="2" key="1">
    <citation type="submission" date="2016-10" db="EMBL/GenBank/DDBJ databases">
        <title>Novel effectors identified in the apoplast of Cladosporium fulvum-infected tomato.</title>
        <authorList>
            <person name="Mesarich C.H."/>
            <person name="de Wit P.J.G.M."/>
        </authorList>
    </citation>
    <scope>NUCLEOTIDE SEQUENCE</scope>
    <source>
        <strain evidence="2">0WU</strain>
    </source>
</reference>
<dbReference type="Proteomes" id="UP000756132">
    <property type="component" value="Chromosome 10"/>
</dbReference>
<name>A0A1P8YXP4_PASFU</name>
<organism evidence="2">
    <name type="scientific">Passalora fulva</name>
    <name type="common">Tomato leaf mold</name>
    <name type="synonym">Cladosporium fulvum</name>
    <dbReference type="NCBI Taxonomy" id="5499"/>
    <lineage>
        <taxon>Eukaryota</taxon>
        <taxon>Fungi</taxon>
        <taxon>Dikarya</taxon>
        <taxon>Ascomycota</taxon>
        <taxon>Pezizomycotina</taxon>
        <taxon>Dothideomycetes</taxon>
        <taxon>Dothideomycetidae</taxon>
        <taxon>Mycosphaerellales</taxon>
        <taxon>Mycosphaerellaceae</taxon>
        <taxon>Fulvia</taxon>
    </lineage>
</organism>
<dbReference type="EMBL" id="KX943113">
    <property type="protein sequence ID" value="AQA29284.1"/>
    <property type="molecule type" value="Genomic_DNA"/>
</dbReference>
<evidence type="ECO:0000313" key="4">
    <source>
        <dbReference type="Proteomes" id="UP000756132"/>
    </source>
</evidence>